<accession>A0ABN7WFU1</accession>
<reference evidence="1 2" key="1">
    <citation type="submission" date="2021-06" db="EMBL/GenBank/DDBJ databases">
        <authorList>
            <person name="Kallberg Y."/>
            <person name="Tangrot J."/>
            <person name="Rosling A."/>
        </authorList>
    </citation>
    <scope>NUCLEOTIDE SEQUENCE [LARGE SCALE GENOMIC DNA]</scope>
    <source>
        <strain evidence="1 2">120-4 pot B 10/14</strain>
    </source>
</reference>
<dbReference type="Proteomes" id="UP000789901">
    <property type="component" value="Unassembled WGS sequence"/>
</dbReference>
<gene>
    <name evidence="1" type="ORF">GMARGA_LOCUS30336</name>
</gene>
<evidence type="ECO:0000313" key="2">
    <source>
        <dbReference type="Proteomes" id="UP000789901"/>
    </source>
</evidence>
<name>A0ABN7WFU1_GIGMA</name>
<evidence type="ECO:0000313" key="1">
    <source>
        <dbReference type="EMBL" id="CAG8830486.1"/>
    </source>
</evidence>
<sequence length="220" mass="25669">MADNALIVSQEPSISLLISESYPSISDLLKQNGQETMAFLKSTGAFYPFRLRKEIEVEEKGDNNFKTWEEYRNAIEMYLETICNEVKAKHPKSGIEISFKEHLRIARKDLATEIHDQHYKKFPFWPSIGQKQKSKVELDVKDNYESHPYRLFWSCIGWINVKDCRSKDKYYAHFDGRPDIKLLVFDLIKLNTIETLAKADFKLALEKIGGVKQALTWEDI</sequence>
<organism evidence="1 2">
    <name type="scientific">Gigaspora margarita</name>
    <dbReference type="NCBI Taxonomy" id="4874"/>
    <lineage>
        <taxon>Eukaryota</taxon>
        <taxon>Fungi</taxon>
        <taxon>Fungi incertae sedis</taxon>
        <taxon>Mucoromycota</taxon>
        <taxon>Glomeromycotina</taxon>
        <taxon>Glomeromycetes</taxon>
        <taxon>Diversisporales</taxon>
        <taxon>Gigasporaceae</taxon>
        <taxon>Gigaspora</taxon>
    </lineage>
</organism>
<dbReference type="EMBL" id="CAJVQB010042541">
    <property type="protein sequence ID" value="CAG8830486.1"/>
    <property type="molecule type" value="Genomic_DNA"/>
</dbReference>
<keyword evidence="2" id="KW-1185">Reference proteome</keyword>
<protein>
    <submittedName>
        <fullName evidence="1">4432_t:CDS:1</fullName>
    </submittedName>
</protein>
<comment type="caution">
    <text evidence="1">The sequence shown here is derived from an EMBL/GenBank/DDBJ whole genome shotgun (WGS) entry which is preliminary data.</text>
</comment>
<proteinExistence type="predicted"/>